<feature type="transmembrane region" description="Helical" evidence="1">
    <location>
        <begin position="12"/>
        <end position="34"/>
    </location>
</feature>
<evidence type="ECO:0000313" key="3">
    <source>
        <dbReference type="Proteomes" id="UP001501285"/>
    </source>
</evidence>
<keyword evidence="1" id="KW-1133">Transmembrane helix</keyword>
<dbReference type="Proteomes" id="UP001501285">
    <property type="component" value="Unassembled WGS sequence"/>
</dbReference>
<accession>A0ABN2U7F9</accession>
<dbReference type="Pfam" id="PF14329">
    <property type="entry name" value="DUF4386"/>
    <property type="match status" value="1"/>
</dbReference>
<evidence type="ECO:0008006" key="4">
    <source>
        <dbReference type="Google" id="ProtNLM"/>
    </source>
</evidence>
<dbReference type="InterPro" id="IPR025495">
    <property type="entry name" value="DUF4386"/>
</dbReference>
<name>A0ABN2U7F9_9MICO</name>
<organism evidence="2 3">
    <name type="scientific">Terrabacter terrae</name>
    <dbReference type="NCBI Taxonomy" id="318434"/>
    <lineage>
        <taxon>Bacteria</taxon>
        <taxon>Bacillati</taxon>
        <taxon>Actinomycetota</taxon>
        <taxon>Actinomycetes</taxon>
        <taxon>Micrococcales</taxon>
        <taxon>Intrasporangiaceae</taxon>
        <taxon>Terrabacter</taxon>
    </lineage>
</organism>
<keyword evidence="1" id="KW-0812">Transmembrane</keyword>
<keyword evidence="3" id="KW-1185">Reference proteome</keyword>
<feature type="transmembrane region" description="Helical" evidence="1">
    <location>
        <begin position="202"/>
        <end position="224"/>
    </location>
</feature>
<proteinExistence type="predicted"/>
<dbReference type="EMBL" id="BAAANB010000021">
    <property type="protein sequence ID" value="GAA2030802.1"/>
    <property type="molecule type" value="Genomic_DNA"/>
</dbReference>
<gene>
    <name evidence="2" type="ORF">GCM10009740_20650</name>
</gene>
<feature type="transmembrane region" description="Helical" evidence="1">
    <location>
        <begin position="173"/>
        <end position="196"/>
    </location>
</feature>
<feature type="transmembrane region" description="Helical" evidence="1">
    <location>
        <begin position="90"/>
        <end position="110"/>
    </location>
</feature>
<protein>
    <recommendedName>
        <fullName evidence="4">DUF4386 domain-containing protein</fullName>
    </recommendedName>
</protein>
<evidence type="ECO:0000313" key="2">
    <source>
        <dbReference type="EMBL" id="GAA2030802.1"/>
    </source>
</evidence>
<keyword evidence="1" id="KW-0472">Membrane</keyword>
<feature type="transmembrane region" description="Helical" evidence="1">
    <location>
        <begin position="146"/>
        <end position="166"/>
    </location>
</feature>
<reference evidence="2 3" key="1">
    <citation type="journal article" date="2019" name="Int. J. Syst. Evol. Microbiol.">
        <title>The Global Catalogue of Microorganisms (GCM) 10K type strain sequencing project: providing services to taxonomists for standard genome sequencing and annotation.</title>
        <authorList>
            <consortium name="The Broad Institute Genomics Platform"/>
            <consortium name="The Broad Institute Genome Sequencing Center for Infectious Disease"/>
            <person name="Wu L."/>
            <person name="Ma J."/>
        </authorList>
    </citation>
    <scope>NUCLEOTIDE SEQUENCE [LARGE SCALE GENOMIC DNA]</scope>
    <source>
        <strain evidence="2 3">JCM 14283</strain>
    </source>
</reference>
<evidence type="ECO:0000256" key="1">
    <source>
        <dbReference type="SAM" id="Phobius"/>
    </source>
</evidence>
<feature type="transmembrane region" description="Helical" evidence="1">
    <location>
        <begin position="66"/>
        <end position="83"/>
    </location>
</feature>
<sequence>MLLDTPTASPVRLAKVAGLLYLVIAVFGAFAQFVRVKVYVPGNAATTSTNIVANAPLVRTSFVADLVQALVWLVLAVVLHRLFAHAGRSIARALVVFVSVSVAIASLNMLNQLGALLVATNDSYVTAFGVNGSHALVLLFMDLQHYGYLIAQLSWLWLFALGLLGYRSGMFPNWLSFLLMFATVCYVIDALTRFLAPSFADTSAAVFLLPEIIGEVALLGYLLIRGVRQPQPTVSGPTTI</sequence>
<comment type="caution">
    <text evidence="2">The sequence shown here is derived from an EMBL/GenBank/DDBJ whole genome shotgun (WGS) entry which is preliminary data.</text>
</comment>